<comment type="caution">
    <text evidence="1">The sequence shown here is derived from an EMBL/GenBank/DDBJ whole genome shotgun (WGS) entry which is preliminary data.</text>
</comment>
<protein>
    <submittedName>
        <fullName evidence="1">Uncharacterized protein</fullName>
    </submittedName>
</protein>
<gene>
    <name evidence="1" type="ORF">ACM46_19630</name>
</gene>
<dbReference type="AlphaFoldDB" id="A0A0J7I0K5"/>
<evidence type="ECO:0000313" key="2">
    <source>
        <dbReference type="Proteomes" id="UP000036261"/>
    </source>
</evidence>
<dbReference type="PATRIC" id="fig|558151.6.peg.4129"/>
<proteinExistence type="predicted"/>
<keyword evidence="2" id="KW-1185">Reference proteome</keyword>
<evidence type="ECO:0000313" key="1">
    <source>
        <dbReference type="EMBL" id="KMQ59331.1"/>
    </source>
</evidence>
<reference evidence="1 2" key="1">
    <citation type="journal article" date="2013" name="Int. J. Syst. Evol. Microbiol.">
        <title>Chryseobacterium angstadtii sp. nov., isolated from a newt tank.</title>
        <authorList>
            <person name="Kirk K.E."/>
            <person name="Hoffman J.A."/>
            <person name="Smith K.A."/>
            <person name="Strahan B.L."/>
            <person name="Failor K.C."/>
            <person name="Krebs J.E."/>
            <person name="Gale A.N."/>
            <person name="Do T.D."/>
            <person name="Sontag T.C."/>
            <person name="Batties A.M."/>
            <person name="Mistiszyn K."/>
            <person name="Newman J.D."/>
        </authorList>
    </citation>
    <scope>NUCLEOTIDE SEQUENCE [LARGE SCALE GENOMIC DNA]</scope>
    <source>
        <strain evidence="1 2">KM</strain>
    </source>
</reference>
<dbReference type="OrthoDB" id="649654at2"/>
<accession>A0A0J7I0K5</accession>
<dbReference type="Proteomes" id="UP000036261">
    <property type="component" value="Unassembled WGS sequence"/>
</dbReference>
<dbReference type="RefSeq" id="WP_048508385.1">
    <property type="nucleotide sequence ID" value="NZ_LFND01000007.1"/>
</dbReference>
<dbReference type="EMBL" id="LFND01000007">
    <property type="protein sequence ID" value="KMQ59331.1"/>
    <property type="molecule type" value="Genomic_DNA"/>
</dbReference>
<organism evidence="1 2">
    <name type="scientific">Chryseobacterium angstadtii</name>
    <dbReference type="NCBI Taxonomy" id="558151"/>
    <lineage>
        <taxon>Bacteria</taxon>
        <taxon>Pseudomonadati</taxon>
        <taxon>Bacteroidota</taxon>
        <taxon>Flavobacteriia</taxon>
        <taxon>Flavobacteriales</taxon>
        <taxon>Weeksellaceae</taxon>
        <taxon>Chryseobacterium group</taxon>
        <taxon>Chryseobacterium</taxon>
    </lineage>
</organism>
<sequence>MKRKLQLSGIFILLFLVFVTGLKSTFDGFYGFYYENKTYQKPLIYTLSENIVQATPVNMFASYTGFDTGYGFYAPNVASDFLLSFELKDKNGNVLEEKLMPSFRKKESRVRYTTVFNMFLDKISADKGTYDSRYYQYLDLIIKQTAMNVMKENTKASHVTAKLYLYDYPTIADFNKGKVKENFILIDEFKY</sequence>
<name>A0A0J7I0K5_9FLAO</name>